<gene>
    <name evidence="1" type="ORF">SCLCIDRAFT_138348</name>
</gene>
<reference evidence="2" key="2">
    <citation type="submission" date="2015-01" db="EMBL/GenBank/DDBJ databases">
        <title>Evolutionary Origins and Diversification of the Mycorrhizal Mutualists.</title>
        <authorList>
            <consortium name="DOE Joint Genome Institute"/>
            <consortium name="Mycorrhizal Genomics Consortium"/>
            <person name="Kohler A."/>
            <person name="Kuo A."/>
            <person name="Nagy L.G."/>
            <person name="Floudas D."/>
            <person name="Copeland A."/>
            <person name="Barry K.W."/>
            <person name="Cichocki N."/>
            <person name="Veneault-Fourrey C."/>
            <person name="LaButti K."/>
            <person name="Lindquist E.A."/>
            <person name="Lipzen A."/>
            <person name="Lundell T."/>
            <person name="Morin E."/>
            <person name="Murat C."/>
            <person name="Riley R."/>
            <person name="Ohm R."/>
            <person name="Sun H."/>
            <person name="Tunlid A."/>
            <person name="Henrissat B."/>
            <person name="Grigoriev I.V."/>
            <person name="Hibbett D.S."/>
            <person name="Martin F."/>
        </authorList>
    </citation>
    <scope>NUCLEOTIDE SEQUENCE [LARGE SCALE GENOMIC DNA]</scope>
    <source>
        <strain evidence="2">Foug A</strain>
    </source>
</reference>
<evidence type="ECO:0000313" key="2">
    <source>
        <dbReference type="Proteomes" id="UP000053989"/>
    </source>
</evidence>
<accession>A0A0C2YVT7</accession>
<dbReference type="AlphaFoldDB" id="A0A0C2YVT7"/>
<dbReference type="OrthoDB" id="3247418at2759"/>
<dbReference type="EMBL" id="KN822172">
    <property type="protein sequence ID" value="KIM53743.1"/>
    <property type="molecule type" value="Genomic_DNA"/>
</dbReference>
<name>A0A0C2YVT7_9AGAM</name>
<sequence>MQTLGHIREVIRNTSTPSWFTSVPKNFGDQAAGMIKADKWRSLITIYIPITLISLWGAGTPQADLKLILDNTMDLISAVYVGNLKHVHPTFGLRPNHHASFHIYNYLVLFGPVHSWWTFPFERLIGILQRLSSNHKNGELERTMLHSYLKGAKLHAWLSRPDCPPAIQECKVLLD</sequence>
<reference evidence="1 2" key="1">
    <citation type="submission" date="2014-04" db="EMBL/GenBank/DDBJ databases">
        <authorList>
            <consortium name="DOE Joint Genome Institute"/>
            <person name="Kuo A."/>
            <person name="Kohler A."/>
            <person name="Nagy L.G."/>
            <person name="Floudas D."/>
            <person name="Copeland A."/>
            <person name="Barry K.W."/>
            <person name="Cichocki N."/>
            <person name="Veneault-Fourrey C."/>
            <person name="LaButti K."/>
            <person name="Lindquist E.A."/>
            <person name="Lipzen A."/>
            <person name="Lundell T."/>
            <person name="Morin E."/>
            <person name="Murat C."/>
            <person name="Sun H."/>
            <person name="Tunlid A."/>
            <person name="Henrissat B."/>
            <person name="Grigoriev I.V."/>
            <person name="Hibbett D.S."/>
            <person name="Martin F."/>
            <person name="Nordberg H.P."/>
            <person name="Cantor M.N."/>
            <person name="Hua S.X."/>
        </authorList>
    </citation>
    <scope>NUCLEOTIDE SEQUENCE [LARGE SCALE GENOMIC DNA]</scope>
    <source>
        <strain evidence="1 2">Foug A</strain>
    </source>
</reference>
<organism evidence="1 2">
    <name type="scientific">Scleroderma citrinum Foug A</name>
    <dbReference type="NCBI Taxonomy" id="1036808"/>
    <lineage>
        <taxon>Eukaryota</taxon>
        <taxon>Fungi</taxon>
        <taxon>Dikarya</taxon>
        <taxon>Basidiomycota</taxon>
        <taxon>Agaricomycotina</taxon>
        <taxon>Agaricomycetes</taxon>
        <taxon>Agaricomycetidae</taxon>
        <taxon>Boletales</taxon>
        <taxon>Sclerodermatineae</taxon>
        <taxon>Sclerodermataceae</taxon>
        <taxon>Scleroderma</taxon>
    </lineage>
</organism>
<dbReference type="Proteomes" id="UP000053989">
    <property type="component" value="Unassembled WGS sequence"/>
</dbReference>
<proteinExistence type="predicted"/>
<evidence type="ECO:0008006" key="3">
    <source>
        <dbReference type="Google" id="ProtNLM"/>
    </source>
</evidence>
<keyword evidence="2" id="KW-1185">Reference proteome</keyword>
<evidence type="ECO:0000313" key="1">
    <source>
        <dbReference type="EMBL" id="KIM53743.1"/>
    </source>
</evidence>
<feature type="non-terminal residue" evidence="1">
    <location>
        <position position="175"/>
    </location>
</feature>
<protein>
    <recommendedName>
        <fullName evidence="3">DUF4218 domain-containing protein</fullName>
    </recommendedName>
</protein>
<dbReference type="STRING" id="1036808.A0A0C2YVT7"/>
<dbReference type="InParanoid" id="A0A0C2YVT7"/>
<dbReference type="HOGENOM" id="CLU_081367_1_1_1"/>